<keyword evidence="5" id="KW-0964">Secreted</keyword>
<dbReference type="PANTHER" id="PTHR11610:SF172">
    <property type="entry name" value="LIPASE MEMBER H-A-LIKE PROTEIN"/>
    <property type="match status" value="1"/>
</dbReference>
<dbReference type="Proteomes" id="UP000504618">
    <property type="component" value="Unplaced"/>
</dbReference>
<comment type="catalytic activity">
    <reaction evidence="1">
        <text>a 1,2-diacyl-sn-glycero-3-phosphocholine + H2O = a 2-acyl-sn-glycero-3-phosphocholine + a fatty acid + H(+)</text>
        <dbReference type="Rhea" id="RHEA:18689"/>
        <dbReference type="ChEBI" id="CHEBI:15377"/>
        <dbReference type="ChEBI" id="CHEBI:15378"/>
        <dbReference type="ChEBI" id="CHEBI:28868"/>
        <dbReference type="ChEBI" id="CHEBI:57643"/>
        <dbReference type="ChEBI" id="CHEBI:57875"/>
        <dbReference type="EC" id="3.1.1.32"/>
    </reaction>
</comment>
<dbReference type="InterPro" id="IPR000734">
    <property type="entry name" value="TAG_lipase"/>
</dbReference>
<evidence type="ECO:0000256" key="8">
    <source>
        <dbReference type="RuleBase" id="RU004262"/>
    </source>
</evidence>
<dbReference type="EC" id="3.1.1.32" evidence="4"/>
<feature type="signal peptide" evidence="9">
    <location>
        <begin position="1"/>
        <end position="21"/>
    </location>
</feature>
<dbReference type="InterPro" id="IPR013818">
    <property type="entry name" value="Lipase"/>
</dbReference>
<dbReference type="OrthoDB" id="8183961at2759"/>
<evidence type="ECO:0000256" key="2">
    <source>
        <dbReference type="ARBA" id="ARBA00004613"/>
    </source>
</evidence>
<keyword evidence="7" id="KW-1015">Disulfide bond</keyword>
<proteinExistence type="inferred from homology"/>
<keyword evidence="11" id="KW-1185">Reference proteome</keyword>
<dbReference type="InterPro" id="IPR029058">
    <property type="entry name" value="AB_hydrolase_fold"/>
</dbReference>
<dbReference type="PANTHER" id="PTHR11610">
    <property type="entry name" value="LIPASE"/>
    <property type="match status" value="1"/>
</dbReference>
<dbReference type="RefSeq" id="XP_024882544.1">
    <property type="nucleotide sequence ID" value="XM_025026776.1"/>
</dbReference>
<dbReference type="AlphaFoldDB" id="A0A6J1QJE6"/>
<protein>
    <recommendedName>
        <fullName evidence="4">phospholipase A1</fullName>
        <ecNumber evidence="4">3.1.1.32</ecNumber>
    </recommendedName>
</protein>
<dbReference type="GO" id="GO:0008970">
    <property type="term" value="F:phospholipase A1 activity"/>
    <property type="evidence" value="ECO:0007669"/>
    <property type="project" value="UniProtKB-EC"/>
</dbReference>
<evidence type="ECO:0000256" key="7">
    <source>
        <dbReference type="ARBA" id="ARBA00023157"/>
    </source>
</evidence>
<evidence type="ECO:0000256" key="6">
    <source>
        <dbReference type="ARBA" id="ARBA00022801"/>
    </source>
</evidence>
<evidence type="ECO:0000313" key="12">
    <source>
        <dbReference type="RefSeq" id="XP_024882544.1"/>
    </source>
</evidence>
<keyword evidence="6" id="KW-0378">Hydrolase</keyword>
<name>A0A6J1QJE6_9HYME</name>
<accession>A0A6J1QJE6</accession>
<dbReference type="Gene3D" id="3.40.50.1820">
    <property type="entry name" value="alpha/beta hydrolase"/>
    <property type="match status" value="1"/>
</dbReference>
<evidence type="ECO:0000256" key="9">
    <source>
        <dbReference type="SAM" id="SignalP"/>
    </source>
</evidence>
<evidence type="ECO:0000259" key="10">
    <source>
        <dbReference type="Pfam" id="PF00151"/>
    </source>
</evidence>
<sequence length="363" mass="39986">MHLPVALTILASSFLITRVCAHLIAWRETRKEGPIRDAIESGAAAEYNKSDCVWRHDNDVCPDPDVHVYLYSPGHPRGRLLDPLKQSHWLRKDYDPTKDSAIVIHGYAGPSTIIALKDAYLKNGSYNVFLVDWGALSARPCYAAAAWNIRPVAKCLAGTLKTLRHLGLPIARTTCVGHSMGAHICGVMTDYFSFRMHRIIGLDPARVLVRPGLVNRLNTGDADFVEVMHTNAGGHGEVGRVGDVDFFMNGGTMQPGTMQPFCANQTMYPQTCSHLYAVCYMAQSVDNGGRSLIAKSCFRRSPSGPRTAIRAGKYVTIGEDTPINVRGSFCFSNPVPPYCPKYWNGHGNKRCCIPEILEKVPPK</sequence>
<dbReference type="GO" id="GO:0017171">
    <property type="term" value="F:serine hydrolase activity"/>
    <property type="evidence" value="ECO:0007669"/>
    <property type="project" value="TreeGrafter"/>
</dbReference>
<dbReference type="GeneID" id="112461513"/>
<dbReference type="Pfam" id="PF00151">
    <property type="entry name" value="Lipase"/>
    <property type="match status" value="1"/>
</dbReference>
<comment type="similarity">
    <text evidence="3 8">Belongs to the AB hydrolase superfamily. Lipase family.</text>
</comment>
<evidence type="ECO:0000256" key="5">
    <source>
        <dbReference type="ARBA" id="ARBA00022525"/>
    </source>
</evidence>
<keyword evidence="9" id="KW-0732">Signal</keyword>
<evidence type="ECO:0000256" key="3">
    <source>
        <dbReference type="ARBA" id="ARBA00010701"/>
    </source>
</evidence>
<dbReference type="SUPFAM" id="SSF53474">
    <property type="entry name" value="alpha/beta-Hydrolases"/>
    <property type="match status" value="1"/>
</dbReference>
<feature type="domain" description="Lipase" evidence="10">
    <location>
        <begin position="64"/>
        <end position="289"/>
    </location>
</feature>
<evidence type="ECO:0000256" key="1">
    <source>
        <dbReference type="ARBA" id="ARBA00000111"/>
    </source>
</evidence>
<gene>
    <name evidence="12" type="primary">LOC112461513</name>
</gene>
<evidence type="ECO:0000313" key="11">
    <source>
        <dbReference type="Proteomes" id="UP000504618"/>
    </source>
</evidence>
<comment type="subcellular location">
    <subcellularLocation>
        <location evidence="2">Secreted</location>
    </subcellularLocation>
</comment>
<organism evidence="11 12">
    <name type="scientific">Temnothorax curvispinosus</name>
    <dbReference type="NCBI Taxonomy" id="300111"/>
    <lineage>
        <taxon>Eukaryota</taxon>
        <taxon>Metazoa</taxon>
        <taxon>Ecdysozoa</taxon>
        <taxon>Arthropoda</taxon>
        <taxon>Hexapoda</taxon>
        <taxon>Insecta</taxon>
        <taxon>Pterygota</taxon>
        <taxon>Neoptera</taxon>
        <taxon>Endopterygota</taxon>
        <taxon>Hymenoptera</taxon>
        <taxon>Apocrita</taxon>
        <taxon>Aculeata</taxon>
        <taxon>Formicoidea</taxon>
        <taxon>Formicidae</taxon>
        <taxon>Myrmicinae</taxon>
        <taxon>Temnothorax</taxon>
    </lineage>
</organism>
<evidence type="ECO:0000256" key="4">
    <source>
        <dbReference type="ARBA" id="ARBA00013179"/>
    </source>
</evidence>
<reference evidence="12" key="1">
    <citation type="submission" date="2025-08" db="UniProtKB">
        <authorList>
            <consortium name="RefSeq"/>
        </authorList>
    </citation>
    <scope>IDENTIFICATION</scope>
    <source>
        <tissue evidence="12">Whole body</tissue>
    </source>
</reference>
<dbReference type="GO" id="GO:0005615">
    <property type="term" value="C:extracellular space"/>
    <property type="evidence" value="ECO:0007669"/>
    <property type="project" value="TreeGrafter"/>
</dbReference>
<feature type="chain" id="PRO_5026714419" description="phospholipase A1" evidence="9">
    <location>
        <begin position="22"/>
        <end position="363"/>
    </location>
</feature>
<dbReference type="GO" id="GO:0016042">
    <property type="term" value="P:lipid catabolic process"/>
    <property type="evidence" value="ECO:0007669"/>
    <property type="project" value="TreeGrafter"/>
</dbReference>